<dbReference type="Pfam" id="PF00753">
    <property type="entry name" value="Lactamase_B"/>
    <property type="match status" value="1"/>
</dbReference>
<organism evidence="7 8">
    <name type="scientific">Corynebacterium suicordis DSM 45110</name>
    <dbReference type="NCBI Taxonomy" id="1121369"/>
    <lineage>
        <taxon>Bacteria</taxon>
        <taxon>Bacillati</taxon>
        <taxon>Actinomycetota</taxon>
        <taxon>Actinomycetes</taxon>
        <taxon>Mycobacteriales</taxon>
        <taxon>Corynebacteriaceae</taxon>
        <taxon>Corynebacterium</taxon>
    </lineage>
</organism>
<keyword evidence="8" id="KW-1185">Reference proteome</keyword>
<sequence length="231" mass="24542">MNTPQQPEPSQNAPLPETTSIGGFVAGPLQTNCYVLADTSRLTAEGKIPAVVIDPGMGAFAMVQELAEEDGLEVEAVVLTHGHIDHIRDAAQFNVPVHIHPADKTMLDMDWGSAPFGQMFDVENMDKPADIRELGDSIEMAGVTWQVHHMPGHSPGSVMFRVPGLILGGDVLFQGGVGRTDLPGSSPEDMQLSLKKLVSEFADDDVVLSGHGPQTTVGAEKAGNPFLQSVV</sequence>
<dbReference type="PANTHER" id="PTHR46233:SF3">
    <property type="entry name" value="HYDROXYACYLGLUTATHIONE HYDROLASE GLOC"/>
    <property type="match status" value="1"/>
</dbReference>
<protein>
    <submittedName>
        <fullName evidence="7">MBL fold metallo-hydrolase</fullName>
    </submittedName>
</protein>
<dbReference type="InterPro" id="IPR036866">
    <property type="entry name" value="RibonucZ/Hydroxyglut_hydro"/>
</dbReference>
<comment type="cofactor">
    <cofactor evidence="1">
        <name>Zn(2+)</name>
        <dbReference type="ChEBI" id="CHEBI:29105"/>
    </cofactor>
</comment>
<proteinExistence type="predicted"/>
<dbReference type="InterPro" id="IPR001279">
    <property type="entry name" value="Metallo-B-lactamas"/>
</dbReference>
<dbReference type="SUPFAM" id="SSF56281">
    <property type="entry name" value="Metallo-hydrolase/oxidoreductase"/>
    <property type="match status" value="1"/>
</dbReference>
<dbReference type="RefSeq" id="WP_194556324.1">
    <property type="nucleotide sequence ID" value="NZ_JADKMY010000001.1"/>
</dbReference>
<dbReference type="SMART" id="SM00849">
    <property type="entry name" value="Lactamase_B"/>
    <property type="match status" value="1"/>
</dbReference>
<feature type="region of interest" description="Disordered" evidence="5">
    <location>
        <begin position="1"/>
        <end position="21"/>
    </location>
</feature>
<dbReference type="CDD" id="cd06262">
    <property type="entry name" value="metallo-hydrolase-like_MBL-fold"/>
    <property type="match status" value="1"/>
</dbReference>
<feature type="region of interest" description="Disordered" evidence="5">
    <location>
        <begin position="212"/>
        <end position="231"/>
    </location>
</feature>
<gene>
    <name evidence="7" type="ORF">IRY30_05495</name>
</gene>
<evidence type="ECO:0000259" key="6">
    <source>
        <dbReference type="SMART" id="SM00849"/>
    </source>
</evidence>
<evidence type="ECO:0000313" key="7">
    <source>
        <dbReference type="EMBL" id="MBF4553533.1"/>
    </source>
</evidence>
<evidence type="ECO:0000313" key="8">
    <source>
        <dbReference type="Proteomes" id="UP000635902"/>
    </source>
</evidence>
<feature type="domain" description="Metallo-beta-lactamase" evidence="6">
    <location>
        <begin position="30"/>
        <end position="211"/>
    </location>
</feature>
<dbReference type="EMBL" id="JADKMY010000001">
    <property type="protein sequence ID" value="MBF4553533.1"/>
    <property type="molecule type" value="Genomic_DNA"/>
</dbReference>
<dbReference type="InterPro" id="IPR051453">
    <property type="entry name" value="MBL_Glyoxalase_II"/>
</dbReference>
<keyword evidence="3" id="KW-0378">Hydrolase</keyword>
<keyword evidence="4" id="KW-0862">Zinc</keyword>
<accession>A0ABR9ZJB2</accession>
<dbReference type="Proteomes" id="UP000635902">
    <property type="component" value="Unassembled WGS sequence"/>
</dbReference>
<evidence type="ECO:0000256" key="3">
    <source>
        <dbReference type="ARBA" id="ARBA00022801"/>
    </source>
</evidence>
<dbReference type="PANTHER" id="PTHR46233">
    <property type="entry name" value="HYDROXYACYLGLUTATHIONE HYDROLASE GLOC"/>
    <property type="match status" value="1"/>
</dbReference>
<keyword evidence="2" id="KW-0479">Metal-binding</keyword>
<evidence type="ECO:0000256" key="2">
    <source>
        <dbReference type="ARBA" id="ARBA00022723"/>
    </source>
</evidence>
<evidence type="ECO:0000256" key="1">
    <source>
        <dbReference type="ARBA" id="ARBA00001947"/>
    </source>
</evidence>
<evidence type="ECO:0000256" key="5">
    <source>
        <dbReference type="SAM" id="MobiDB-lite"/>
    </source>
</evidence>
<comment type="caution">
    <text evidence="7">The sequence shown here is derived from an EMBL/GenBank/DDBJ whole genome shotgun (WGS) entry which is preliminary data.</text>
</comment>
<dbReference type="Gene3D" id="3.60.15.10">
    <property type="entry name" value="Ribonuclease Z/Hydroxyacylglutathione hydrolase-like"/>
    <property type="match status" value="1"/>
</dbReference>
<evidence type="ECO:0000256" key="4">
    <source>
        <dbReference type="ARBA" id="ARBA00022833"/>
    </source>
</evidence>
<name>A0ABR9ZJB2_9CORY</name>
<reference evidence="7 8" key="1">
    <citation type="submission" date="2020-10" db="EMBL/GenBank/DDBJ databases">
        <title>Novel species in genus Corynebacterium.</title>
        <authorList>
            <person name="Zhang G."/>
        </authorList>
    </citation>
    <scope>NUCLEOTIDE SEQUENCE [LARGE SCALE GENOMIC DNA]</scope>
    <source>
        <strain evidence="7 8">DSM 45110</strain>
    </source>
</reference>